<keyword evidence="1" id="KW-0812">Transmembrane</keyword>
<dbReference type="AlphaFoldDB" id="M3HLQ4"/>
<feature type="transmembrane region" description="Helical" evidence="1">
    <location>
        <begin position="35"/>
        <end position="54"/>
    </location>
</feature>
<dbReference type="BioCyc" id="LBOR1193007:G11KN-3729-MONOMER"/>
<comment type="caution">
    <text evidence="2">The sequence shown here is derived from an EMBL/GenBank/DDBJ whole genome shotgun (WGS) entry which is preliminary data.</text>
</comment>
<dbReference type="EMBL" id="AKWO02000083">
    <property type="protein sequence ID" value="EMF98569.1"/>
    <property type="molecule type" value="Genomic_DNA"/>
</dbReference>
<evidence type="ECO:0000256" key="1">
    <source>
        <dbReference type="SAM" id="Phobius"/>
    </source>
</evidence>
<gene>
    <name evidence="2" type="ORF">LEP1GSC123_1916</name>
</gene>
<feature type="transmembrane region" description="Helical" evidence="1">
    <location>
        <begin position="66"/>
        <end position="85"/>
    </location>
</feature>
<name>M3HLQ4_LEPBO</name>
<keyword evidence="1" id="KW-1133">Transmembrane helix</keyword>
<organism evidence="2 3">
    <name type="scientific">Leptospira borgpetersenii str. 200701203</name>
    <dbReference type="NCBI Taxonomy" id="1193007"/>
    <lineage>
        <taxon>Bacteria</taxon>
        <taxon>Pseudomonadati</taxon>
        <taxon>Spirochaetota</taxon>
        <taxon>Spirochaetia</taxon>
        <taxon>Leptospirales</taxon>
        <taxon>Leptospiraceae</taxon>
        <taxon>Leptospira</taxon>
    </lineage>
</organism>
<feature type="transmembrane region" description="Helical" evidence="1">
    <location>
        <begin position="6"/>
        <end position="23"/>
    </location>
</feature>
<evidence type="ECO:0000313" key="2">
    <source>
        <dbReference type="EMBL" id="EMF98569.1"/>
    </source>
</evidence>
<proteinExistence type="predicted"/>
<protein>
    <submittedName>
        <fullName evidence="2">Uncharacterized protein</fullName>
    </submittedName>
</protein>
<accession>M3HLQ4</accession>
<sequence>MKESVLLRIFPWVSLVSLFLYFPVRDSIQSPANRWLWMGLVLAILILEPVYRWFQKKIFKKNGILIYLPAWVLLLSESIISECFWKNLH</sequence>
<keyword evidence="1" id="KW-0472">Membrane</keyword>
<dbReference type="Proteomes" id="UP000011783">
    <property type="component" value="Unassembled WGS sequence"/>
</dbReference>
<evidence type="ECO:0000313" key="3">
    <source>
        <dbReference type="Proteomes" id="UP000011783"/>
    </source>
</evidence>
<reference evidence="2 3" key="1">
    <citation type="submission" date="2013-01" db="EMBL/GenBank/DDBJ databases">
        <authorList>
            <person name="Harkins D.M."/>
            <person name="Durkin A.S."/>
            <person name="Brinkac L.M."/>
            <person name="Haft D.H."/>
            <person name="Selengut J.D."/>
            <person name="Sanka R."/>
            <person name="DePew J."/>
            <person name="Purushe J."/>
            <person name="Picardeau M."/>
            <person name="Werts C."/>
            <person name="Goarant C."/>
            <person name="Vinetz J.M."/>
            <person name="Sutton G.G."/>
            <person name="Nierman W.C."/>
            <person name="Fouts D.E."/>
        </authorList>
    </citation>
    <scope>NUCLEOTIDE SEQUENCE [LARGE SCALE GENOMIC DNA]</scope>
    <source>
        <strain evidence="2 3">200701203</strain>
    </source>
</reference>